<feature type="region of interest" description="Disordered" evidence="1">
    <location>
        <begin position="78"/>
        <end position="185"/>
    </location>
</feature>
<feature type="compositionally biased region" description="Acidic residues" evidence="1">
    <location>
        <begin position="162"/>
        <end position="185"/>
    </location>
</feature>
<name>A0A810N2C4_9ACTN</name>
<gene>
    <name evidence="2" type="ORF">Prubr_33700</name>
</gene>
<feature type="region of interest" description="Disordered" evidence="1">
    <location>
        <begin position="1"/>
        <end position="50"/>
    </location>
</feature>
<keyword evidence="3" id="KW-1185">Reference proteome</keyword>
<sequence length="344" mass="37500">MARKSTPRPDADEPEVEAEAALDETAADVDLDKDGDLDTDADDSAPADRSLWSDVRIDPVEIALPSGAGFTLRAYRMSSEVTPTDIGEREDDDLFASRSRPVVDDEDDETVVILDEEFAALSAEADEEEEPDAKSRRATKKKKSDDDETTDEPDGKDKDVDAESDDADEAEEAEEAEDAEPDDEEVPAFLSHRGKLLLFKTPEALVSFVRSGAPNDLTQLDTWPQLVERLQPAAVAPLDEDSYELDLVVENLRGGHDVWDATLLIEAGEVSRDLAYALRLPAVLDMLSPGSSLDDLDEALRSTAKGGLGGFMGRRRLKKIGAQTASLGWRTIIGKISAAVDWRD</sequence>
<evidence type="ECO:0000313" key="3">
    <source>
        <dbReference type="Proteomes" id="UP000680866"/>
    </source>
</evidence>
<evidence type="ECO:0000313" key="2">
    <source>
        <dbReference type="EMBL" id="BCJ66349.1"/>
    </source>
</evidence>
<dbReference type="KEGG" id="pry:Prubr_33700"/>
<dbReference type="EMBL" id="AP023359">
    <property type="protein sequence ID" value="BCJ66349.1"/>
    <property type="molecule type" value="Genomic_DNA"/>
</dbReference>
<protein>
    <submittedName>
        <fullName evidence="2">Uncharacterized protein</fullName>
    </submittedName>
</protein>
<feature type="compositionally biased region" description="Acidic residues" evidence="1">
    <location>
        <begin position="104"/>
        <end position="131"/>
    </location>
</feature>
<proteinExistence type="predicted"/>
<accession>A0A810N2C4</accession>
<organism evidence="2 3">
    <name type="scientific">Polymorphospora rubra</name>
    <dbReference type="NCBI Taxonomy" id="338584"/>
    <lineage>
        <taxon>Bacteria</taxon>
        <taxon>Bacillati</taxon>
        <taxon>Actinomycetota</taxon>
        <taxon>Actinomycetes</taxon>
        <taxon>Micromonosporales</taxon>
        <taxon>Micromonosporaceae</taxon>
        <taxon>Polymorphospora</taxon>
    </lineage>
</organism>
<dbReference type="AlphaFoldDB" id="A0A810N2C4"/>
<feature type="compositionally biased region" description="Acidic residues" evidence="1">
    <location>
        <begin position="12"/>
        <end position="29"/>
    </location>
</feature>
<reference evidence="2" key="1">
    <citation type="submission" date="2020-08" db="EMBL/GenBank/DDBJ databases">
        <title>Whole genome shotgun sequence of Polymorphospora rubra NBRC 101157.</title>
        <authorList>
            <person name="Komaki H."/>
            <person name="Tamura T."/>
        </authorList>
    </citation>
    <scope>NUCLEOTIDE SEQUENCE</scope>
    <source>
        <strain evidence="2">NBRC 101157</strain>
    </source>
</reference>
<evidence type="ECO:0000256" key="1">
    <source>
        <dbReference type="SAM" id="MobiDB-lite"/>
    </source>
</evidence>
<dbReference type="Proteomes" id="UP000680866">
    <property type="component" value="Chromosome"/>
</dbReference>